<dbReference type="PANTHER" id="PTHR21261">
    <property type="entry name" value="BEAT PROTEIN"/>
    <property type="match status" value="1"/>
</dbReference>
<dbReference type="PANTHER" id="PTHR21261:SF15">
    <property type="entry name" value="BEATEN PATH IIIA, ISOFORM D-RELATED"/>
    <property type="match status" value="1"/>
</dbReference>
<dbReference type="InterPro" id="IPR040676">
    <property type="entry name" value="DUF5641"/>
</dbReference>
<proteinExistence type="predicted"/>
<keyword evidence="3" id="KW-1185">Reference proteome</keyword>
<evidence type="ECO:0000313" key="2">
    <source>
        <dbReference type="EMBL" id="CAH1969909.1"/>
    </source>
</evidence>
<dbReference type="Proteomes" id="UP001152888">
    <property type="component" value="Unassembled WGS sequence"/>
</dbReference>
<dbReference type="AlphaFoldDB" id="A0A9P0KEK0"/>
<sequence length="75" mass="8471">MDVPAVADPRGDATLECQFDMGGEELYAVKWYKDDQEFFRPLVVIKDNNLPPPYWIMARVINVHPGGTTSSEQCP</sequence>
<organism evidence="2 3">
    <name type="scientific">Acanthoscelides obtectus</name>
    <name type="common">Bean weevil</name>
    <name type="synonym">Bruchus obtectus</name>
    <dbReference type="NCBI Taxonomy" id="200917"/>
    <lineage>
        <taxon>Eukaryota</taxon>
        <taxon>Metazoa</taxon>
        <taxon>Ecdysozoa</taxon>
        <taxon>Arthropoda</taxon>
        <taxon>Hexapoda</taxon>
        <taxon>Insecta</taxon>
        <taxon>Pterygota</taxon>
        <taxon>Neoptera</taxon>
        <taxon>Endopterygota</taxon>
        <taxon>Coleoptera</taxon>
        <taxon>Polyphaga</taxon>
        <taxon>Cucujiformia</taxon>
        <taxon>Chrysomeloidea</taxon>
        <taxon>Chrysomelidae</taxon>
        <taxon>Bruchinae</taxon>
        <taxon>Bruchini</taxon>
        <taxon>Acanthoscelides</taxon>
    </lineage>
</organism>
<feature type="domain" description="DUF5641" evidence="1">
    <location>
        <begin position="30"/>
        <end position="67"/>
    </location>
</feature>
<dbReference type="Pfam" id="PF18701">
    <property type="entry name" value="DUF5641"/>
    <property type="match status" value="1"/>
</dbReference>
<protein>
    <recommendedName>
        <fullName evidence="1">DUF5641 domain-containing protein</fullName>
    </recommendedName>
</protein>
<dbReference type="EMBL" id="CAKOFQ010006767">
    <property type="protein sequence ID" value="CAH1969909.1"/>
    <property type="molecule type" value="Genomic_DNA"/>
</dbReference>
<evidence type="ECO:0000259" key="1">
    <source>
        <dbReference type="Pfam" id="PF18701"/>
    </source>
</evidence>
<comment type="caution">
    <text evidence="2">The sequence shown here is derived from an EMBL/GenBank/DDBJ whole genome shotgun (WGS) entry which is preliminary data.</text>
</comment>
<name>A0A9P0KEK0_ACAOB</name>
<accession>A0A9P0KEK0</accession>
<evidence type="ECO:0000313" key="3">
    <source>
        <dbReference type="Proteomes" id="UP001152888"/>
    </source>
</evidence>
<reference evidence="2" key="1">
    <citation type="submission" date="2022-03" db="EMBL/GenBank/DDBJ databases">
        <authorList>
            <person name="Sayadi A."/>
        </authorList>
    </citation>
    <scope>NUCLEOTIDE SEQUENCE</scope>
</reference>
<gene>
    <name evidence="2" type="ORF">ACAOBT_LOCUS8626</name>
</gene>
<dbReference type="OrthoDB" id="7375975at2759"/>